<sequence>MSGPDIRLGLYIQLLAILIVCLIFAVDTPSVFAVEAFVLHRGRATQEQLPVRWFWARLVKGCRWWFWRRWIGRSVVWG</sequence>
<evidence type="ECO:0000313" key="1">
    <source>
        <dbReference type="EMBL" id="PSN75439.1"/>
    </source>
</evidence>
<keyword evidence="2" id="KW-1185">Reference proteome</keyword>
<dbReference type="Proteomes" id="UP000240883">
    <property type="component" value="Unassembled WGS sequence"/>
</dbReference>
<dbReference type="AlphaFoldDB" id="A0A2T2PCN8"/>
<proteinExistence type="predicted"/>
<gene>
    <name evidence="1" type="ORF">BS50DRAFT_568094</name>
</gene>
<organism evidence="1 2">
    <name type="scientific">Corynespora cassiicola Philippines</name>
    <dbReference type="NCBI Taxonomy" id="1448308"/>
    <lineage>
        <taxon>Eukaryota</taxon>
        <taxon>Fungi</taxon>
        <taxon>Dikarya</taxon>
        <taxon>Ascomycota</taxon>
        <taxon>Pezizomycotina</taxon>
        <taxon>Dothideomycetes</taxon>
        <taxon>Pleosporomycetidae</taxon>
        <taxon>Pleosporales</taxon>
        <taxon>Corynesporascaceae</taxon>
        <taxon>Corynespora</taxon>
    </lineage>
</organism>
<accession>A0A2T2PCN8</accession>
<protein>
    <submittedName>
        <fullName evidence="1">Uncharacterized protein</fullName>
    </submittedName>
</protein>
<evidence type="ECO:0000313" key="2">
    <source>
        <dbReference type="Proteomes" id="UP000240883"/>
    </source>
</evidence>
<name>A0A2T2PCN8_CORCC</name>
<reference evidence="1 2" key="1">
    <citation type="journal article" date="2018" name="Front. Microbiol.">
        <title>Genome-Wide Analysis of Corynespora cassiicola Leaf Fall Disease Putative Effectors.</title>
        <authorList>
            <person name="Lopez D."/>
            <person name="Ribeiro S."/>
            <person name="Label P."/>
            <person name="Fumanal B."/>
            <person name="Venisse J.S."/>
            <person name="Kohler A."/>
            <person name="de Oliveira R.R."/>
            <person name="Labutti K."/>
            <person name="Lipzen A."/>
            <person name="Lail K."/>
            <person name="Bauer D."/>
            <person name="Ohm R.A."/>
            <person name="Barry K.W."/>
            <person name="Spatafora J."/>
            <person name="Grigoriev I.V."/>
            <person name="Martin F.M."/>
            <person name="Pujade-Renaud V."/>
        </authorList>
    </citation>
    <scope>NUCLEOTIDE SEQUENCE [LARGE SCALE GENOMIC DNA]</scope>
    <source>
        <strain evidence="1 2">Philippines</strain>
    </source>
</reference>
<dbReference type="EMBL" id="KZ678128">
    <property type="protein sequence ID" value="PSN75439.1"/>
    <property type="molecule type" value="Genomic_DNA"/>
</dbReference>